<dbReference type="InterPro" id="IPR019734">
    <property type="entry name" value="TPR_rpt"/>
</dbReference>
<evidence type="ECO:0000256" key="1">
    <source>
        <dbReference type="PROSITE-ProRule" id="PRU00339"/>
    </source>
</evidence>
<keyword evidence="2" id="KW-0732">Signal</keyword>
<dbReference type="SUPFAM" id="SSF48452">
    <property type="entry name" value="TPR-like"/>
    <property type="match status" value="1"/>
</dbReference>
<dbReference type="InterPro" id="IPR011990">
    <property type="entry name" value="TPR-like_helical_dom_sf"/>
</dbReference>
<organism evidence="3 4">
    <name type="scientific">Candidatus Avelusimicrobium gallicola</name>
    <dbReference type="NCBI Taxonomy" id="2562704"/>
    <lineage>
        <taxon>Bacteria</taxon>
        <taxon>Pseudomonadati</taxon>
        <taxon>Elusimicrobiota</taxon>
        <taxon>Elusimicrobia</taxon>
        <taxon>Elusimicrobiales</taxon>
        <taxon>Elusimicrobiaceae</taxon>
        <taxon>Candidatus Avelusimicrobium</taxon>
    </lineage>
</organism>
<evidence type="ECO:0000256" key="2">
    <source>
        <dbReference type="SAM" id="SignalP"/>
    </source>
</evidence>
<sequence>MRLLKPFSVSLLSCLLVGLVVAPAKAQAKMDACLAEGKKFFSSKEYEAAQKTFSRCVKLNPSNVDAQLSLAGVFLTQDKLNEAEKAFQSAIKSMKRNSPYWSYTYSMLGDIALKRQQNKQALDLYTKSLSFNAANVNSLVGKGVITEYQGDKQGSAEYYRSALAVEPLNLIARKRLINLEPEYLTNDEILAALKQRYAVPPDTKELTDEYRKLFEKIHQAEQRRGVDYLKNKHTKVSPEYVVTLNKDTEFEREMLTAAGFKVLEKNIGQDAIAVFQRVGVPIQDVFELRNKKGEKIFTPESTLTESGFFVYTEALQNRKAFLLPHESVPPTQAFLEKIAKHVKDLEEAGYIEISRSEYKMIENQTKCSEETLRTRLGLYIMQINKNDRRYFVQSRPTRDPKKGVPYYYLMAAHAKRNPKIKVPRNSLVENYAYYGYSICLDDGNLLE</sequence>
<reference evidence="3" key="1">
    <citation type="submission" date="2019-04" db="EMBL/GenBank/DDBJ databases">
        <title>Evolution of Biomass-Degrading Anaerobic Consortia Revealed by Metagenomics.</title>
        <authorList>
            <person name="Peng X."/>
        </authorList>
    </citation>
    <scope>NUCLEOTIDE SEQUENCE</scope>
    <source>
        <strain evidence="3">SIG66</strain>
    </source>
</reference>
<feature type="signal peptide" evidence="2">
    <location>
        <begin position="1"/>
        <end position="26"/>
    </location>
</feature>
<feature type="repeat" description="TPR" evidence="1">
    <location>
        <begin position="30"/>
        <end position="63"/>
    </location>
</feature>
<dbReference type="Pfam" id="PF14559">
    <property type="entry name" value="TPR_19"/>
    <property type="match status" value="1"/>
</dbReference>
<dbReference type="EMBL" id="SUVG01000003">
    <property type="protein sequence ID" value="MBE6421047.1"/>
    <property type="molecule type" value="Genomic_DNA"/>
</dbReference>
<feature type="chain" id="PRO_5037184357" evidence="2">
    <location>
        <begin position="27"/>
        <end position="447"/>
    </location>
</feature>
<dbReference type="AlphaFoldDB" id="A0A928HIG0"/>
<proteinExistence type="predicted"/>
<dbReference type="PANTHER" id="PTHR12558:SF13">
    <property type="entry name" value="CELL DIVISION CYCLE PROTEIN 27 HOMOLOG"/>
    <property type="match status" value="1"/>
</dbReference>
<dbReference type="Proteomes" id="UP000725649">
    <property type="component" value="Unassembled WGS sequence"/>
</dbReference>
<keyword evidence="1" id="KW-0802">TPR repeat</keyword>
<comment type="caution">
    <text evidence="3">The sequence shown here is derived from an EMBL/GenBank/DDBJ whole genome shotgun (WGS) entry which is preliminary data.</text>
</comment>
<dbReference type="PANTHER" id="PTHR12558">
    <property type="entry name" value="CELL DIVISION CYCLE 16,23,27"/>
    <property type="match status" value="1"/>
</dbReference>
<dbReference type="PROSITE" id="PS50005">
    <property type="entry name" value="TPR"/>
    <property type="match status" value="2"/>
</dbReference>
<accession>A0A928HIG0</accession>
<protein>
    <submittedName>
        <fullName evidence="3">Tetratricopeptide repeat protein</fullName>
    </submittedName>
</protein>
<feature type="repeat" description="TPR" evidence="1">
    <location>
        <begin position="102"/>
        <end position="135"/>
    </location>
</feature>
<evidence type="ECO:0000313" key="4">
    <source>
        <dbReference type="Proteomes" id="UP000725649"/>
    </source>
</evidence>
<gene>
    <name evidence="3" type="ORF">E7027_02760</name>
</gene>
<dbReference type="Gene3D" id="1.25.40.10">
    <property type="entry name" value="Tetratricopeptide repeat domain"/>
    <property type="match status" value="2"/>
</dbReference>
<name>A0A928HIG0_9BACT</name>
<evidence type="ECO:0000313" key="3">
    <source>
        <dbReference type="EMBL" id="MBE6421047.1"/>
    </source>
</evidence>
<dbReference type="SMART" id="SM00028">
    <property type="entry name" value="TPR"/>
    <property type="match status" value="4"/>
</dbReference>